<dbReference type="EMBL" id="VULY01000018">
    <property type="protein sequence ID" value="MSR93697.1"/>
    <property type="molecule type" value="Genomic_DNA"/>
</dbReference>
<evidence type="ECO:0000313" key="6">
    <source>
        <dbReference type="EMBL" id="MSR93697.1"/>
    </source>
</evidence>
<dbReference type="PANTHER" id="PTHR44846">
    <property type="entry name" value="MANNOSYL-D-GLYCERATE TRANSPORT/METABOLISM SYSTEM REPRESSOR MNGR-RELATED"/>
    <property type="match status" value="1"/>
</dbReference>
<organism evidence="6 7">
    <name type="scientific">Suipraeoptans intestinalis</name>
    <dbReference type="NCBI Taxonomy" id="2606628"/>
    <lineage>
        <taxon>Bacteria</taxon>
        <taxon>Bacillati</taxon>
        <taxon>Bacillota</taxon>
        <taxon>Clostridia</taxon>
        <taxon>Lachnospirales</taxon>
        <taxon>Lachnospiraceae</taxon>
        <taxon>Suipraeoptans</taxon>
    </lineage>
</organism>
<dbReference type="PROSITE" id="PS50949">
    <property type="entry name" value="HTH_GNTR"/>
    <property type="match status" value="1"/>
</dbReference>
<reference evidence="6 7" key="1">
    <citation type="submission" date="2019-08" db="EMBL/GenBank/DDBJ databases">
        <title>In-depth cultivation of the pig gut microbiome towards novel bacterial diversity and tailored functional studies.</title>
        <authorList>
            <person name="Wylensek D."/>
            <person name="Hitch T.C.A."/>
            <person name="Clavel T."/>
        </authorList>
    </citation>
    <scope>NUCLEOTIDE SEQUENCE [LARGE SCALE GENOMIC DNA]</scope>
    <source>
        <strain evidence="6 7">68-1-5</strain>
    </source>
</reference>
<name>A0A6N7V0M8_9FIRM</name>
<proteinExistence type="predicted"/>
<dbReference type="SMART" id="SM00345">
    <property type="entry name" value="HTH_GNTR"/>
    <property type="match status" value="1"/>
</dbReference>
<dbReference type="InterPro" id="IPR036721">
    <property type="entry name" value="RCK_C_sf"/>
</dbReference>
<dbReference type="Proteomes" id="UP000434409">
    <property type="component" value="Unassembled WGS sequence"/>
</dbReference>
<dbReference type="Gene3D" id="1.10.10.10">
    <property type="entry name" value="Winged helix-like DNA-binding domain superfamily/Winged helix DNA-binding domain"/>
    <property type="match status" value="1"/>
</dbReference>
<dbReference type="GO" id="GO:0003700">
    <property type="term" value="F:DNA-binding transcription factor activity"/>
    <property type="evidence" value="ECO:0007669"/>
    <property type="project" value="InterPro"/>
</dbReference>
<protein>
    <submittedName>
        <fullName evidence="6">GntR family transcriptional regulator</fullName>
    </submittedName>
</protein>
<dbReference type="Pfam" id="PF02080">
    <property type="entry name" value="TrkA_C"/>
    <property type="match status" value="1"/>
</dbReference>
<dbReference type="InterPro" id="IPR036390">
    <property type="entry name" value="WH_DNA-bd_sf"/>
</dbReference>
<sequence>MSESKAKHPDKYIYESRYHQIAVELAEKIAEGWYAVGEKLTVRSMVANTFHVSPETARKAVQILVDMGIVTSRHGSGTYVASREKAQLFFDRYQSTISISKTRESLLDTIHAQKLHLDKMVNLLDELIAQTQRDHSTAYLIPYDMKIDQQCNFLGHSIGEINIWQQTGATIVAVKRGDSIYVSPGPYEKIQNGDVLLFVGDEGSRQRMLGLFNVTPDLST</sequence>
<evidence type="ECO:0000256" key="3">
    <source>
        <dbReference type="ARBA" id="ARBA00023163"/>
    </source>
</evidence>
<keyword evidence="1" id="KW-0805">Transcription regulation</keyword>
<evidence type="ECO:0000259" key="5">
    <source>
        <dbReference type="PROSITE" id="PS51202"/>
    </source>
</evidence>
<dbReference type="Pfam" id="PF00392">
    <property type="entry name" value="GntR"/>
    <property type="match status" value="1"/>
</dbReference>
<keyword evidence="3" id="KW-0804">Transcription</keyword>
<dbReference type="SUPFAM" id="SSF46785">
    <property type="entry name" value="Winged helix' DNA-binding domain"/>
    <property type="match status" value="1"/>
</dbReference>
<dbReference type="Gene3D" id="3.30.70.1450">
    <property type="entry name" value="Regulator of K+ conductance, C-terminal domain"/>
    <property type="match status" value="1"/>
</dbReference>
<dbReference type="AlphaFoldDB" id="A0A6N7V0M8"/>
<dbReference type="PANTHER" id="PTHR44846:SF1">
    <property type="entry name" value="MANNOSYL-D-GLYCERATE TRANSPORT_METABOLISM SYSTEM REPRESSOR MNGR-RELATED"/>
    <property type="match status" value="1"/>
</dbReference>
<evidence type="ECO:0000256" key="1">
    <source>
        <dbReference type="ARBA" id="ARBA00023015"/>
    </source>
</evidence>
<dbReference type="SUPFAM" id="SSF116726">
    <property type="entry name" value="TrkA C-terminal domain-like"/>
    <property type="match status" value="1"/>
</dbReference>
<feature type="domain" description="HTH gntR-type" evidence="4">
    <location>
        <begin position="15"/>
        <end position="83"/>
    </location>
</feature>
<dbReference type="PROSITE" id="PS51202">
    <property type="entry name" value="RCK_C"/>
    <property type="match status" value="1"/>
</dbReference>
<dbReference type="CDD" id="cd07377">
    <property type="entry name" value="WHTH_GntR"/>
    <property type="match status" value="1"/>
</dbReference>
<accession>A0A6N7V0M8</accession>
<dbReference type="GO" id="GO:0003677">
    <property type="term" value="F:DNA binding"/>
    <property type="evidence" value="ECO:0007669"/>
    <property type="project" value="UniProtKB-KW"/>
</dbReference>
<dbReference type="InterPro" id="IPR000524">
    <property type="entry name" value="Tscrpt_reg_HTH_GntR"/>
</dbReference>
<keyword evidence="2" id="KW-0238">DNA-binding</keyword>
<evidence type="ECO:0000259" key="4">
    <source>
        <dbReference type="PROSITE" id="PS50949"/>
    </source>
</evidence>
<dbReference type="GO" id="GO:0008324">
    <property type="term" value="F:monoatomic cation transmembrane transporter activity"/>
    <property type="evidence" value="ECO:0007669"/>
    <property type="project" value="InterPro"/>
</dbReference>
<dbReference type="RefSeq" id="WP_154476818.1">
    <property type="nucleotide sequence ID" value="NZ_JAXFXH010000013.1"/>
</dbReference>
<gene>
    <name evidence="6" type="ORF">FYJ34_05335</name>
</gene>
<keyword evidence="7" id="KW-1185">Reference proteome</keyword>
<dbReference type="InterPro" id="IPR050679">
    <property type="entry name" value="Bact_HTH_transcr_reg"/>
</dbReference>
<evidence type="ECO:0000256" key="2">
    <source>
        <dbReference type="ARBA" id="ARBA00023125"/>
    </source>
</evidence>
<dbReference type="InterPro" id="IPR006037">
    <property type="entry name" value="RCK_C"/>
</dbReference>
<evidence type="ECO:0000313" key="7">
    <source>
        <dbReference type="Proteomes" id="UP000434409"/>
    </source>
</evidence>
<dbReference type="GO" id="GO:0045892">
    <property type="term" value="P:negative regulation of DNA-templated transcription"/>
    <property type="evidence" value="ECO:0007669"/>
    <property type="project" value="TreeGrafter"/>
</dbReference>
<comment type="caution">
    <text evidence="6">The sequence shown here is derived from an EMBL/GenBank/DDBJ whole genome shotgun (WGS) entry which is preliminary data.</text>
</comment>
<dbReference type="InterPro" id="IPR036388">
    <property type="entry name" value="WH-like_DNA-bd_sf"/>
</dbReference>
<feature type="domain" description="RCK C-terminal" evidence="5">
    <location>
        <begin position="129"/>
        <end position="214"/>
    </location>
</feature>
<dbReference type="GO" id="GO:0006813">
    <property type="term" value="P:potassium ion transport"/>
    <property type="evidence" value="ECO:0007669"/>
    <property type="project" value="InterPro"/>
</dbReference>